<dbReference type="AlphaFoldDB" id="A0A8G2BX41"/>
<keyword evidence="3" id="KW-1185">Reference proteome</keyword>
<keyword evidence="2" id="KW-0808">Transferase</keyword>
<dbReference type="PANTHER" id="PTHR34203:SF15">
    <property type="entry name" value="SLL1173 PROTEIN"/>
    <property type="match status" value="1"/>
</dbReference>
<dbReference type="GO" id="GO:0032259">
    <property type="term" value="P:methylation"/>
    <property type="evidence" value="ECO:0007669"/>
    <property type="project" value="UniProtKB-KW"/>
</dbReference>
<dbReference type="GO" id="GO:0008168">
    <property type="term" value="F:methyltransferase activity"/>
    <property type="evidence" value="ECO:0007669"/>
    <property type="project" value="UniProtKB-KW"/>
</dbReference>
<dbReference type="NCBIfam" id="TIGR01444">
    <property type="entry name" value="fkbM_fam"/>
    <property type="match status" value="1"/>
</dbReference>
<dbReference type="InterPro" id="IPR029063">
    <property type="entry name" value="SAM-dependent_MTases_sf"/>
</dbReference>
<dbReference type="InterPro" id="IPR052514">
    <property type="entry name" value="SAM-dependent_MTase"/>
</dbReference>
<dbReference type="Proteomes" id="UP000236725">
    <property type="component" value="Unassembled WGS sequence"/>
</dbReference>
<dbReference type="EMBL" id="FNVS01000011">
    <property type="protein sequence ID" value="SEF98975.1"/>
    <property type="molecule type" value="Genomic_DNA"/>
</dbReference>
<dbReference type="RefSeq" id="WP_146059476.1">
    <property type="nucleotide sequence ID" value="NZ_FNVS01000011.1"/>
</dbReference>
<name>A0A8G2BX41_9BACT</name>
<proteinExistence type="predicted"/>
<sequence length="313" mass="35657">MDKKVKSILRTNFSIKLLFNTLIGYKSGERTLKASLAYFIKGVSNKLNIFSTAVNRWYLLIDQKEFDKLWLIDFRFYNFKGALVPFEKHFPVKNVFQDTFYFYVLFNDNYDSELVRKLDTYLNEGPYGYEGDGINVKVEKGDVVIDAGAWIGDFSAYAAAKGAIAYAFEPTSTTFEVLERTAKLNEGRFYAIKKGLGNISGICNMFIDNDKGEANSIAILQEGKNEKIEITTLDSFAQQANLEKISFIKADIEGAERDMLLGAREVLKKFSPKLAICTYHLPDDPEVLERIILEANPRYKIIHTKSKLFAQVK</sequence>
<comment type="caution">
    <text evidence="2">The sequence shown here is derived from an EMBL/GenBank/DDBJ whole genome shotgun (WGS) entry which is preliminary data.</text>
</comment>
<organism evidence="2 3">
    <name type="scientific">Parabacteroides chinchillae</name>
    <dbReference type="NCBI Taxonomy" id="871327"/>
    <lineage>
        <taxon>Bacteria</taxon>
        <taxon>Pseudomonadati</taxon>
        <taxon>Bacteroidota</taxon>
        <taxon>Bacteroidia</taxon>
        <taxon>Bacteroidales</taxon>
        <taxon>Tannerellaceae</taxon>
        <taxon>Parabacteroides</taxon>
    </lineage>
</organism>
<reference evidence="2 3" key="1">
    <citation type="submission" date="2016-10" db="EMBL/GenBank/DDBJ databases">
        <authorList>
            <person name="Varghese N."/>
            <person name="Submissions S."/>
        </authorList>
    </citation>
    <scope>NUCLEOTIDE SEQUENCE [LARGE SCALE GENOMIC DNA]</scope>
    <source>
        <strain evidence="2 3">DSM 29073</strain>
    </source>
</reference>
<accession>A0A8G2BX41</accession>
<dbReference type="Gene3D" id="3.40.50.150">
    <property type="entry name" value="Vaccinia Virus protein VP39"/>
    <property type="match status" value="1"/>
</dbReference>
<evidence type="ECO:0000313" key="2">
    <source>
        <dbReference type="EMBL" id="SEF98975.1"/>
    </source>
</evidence>
<keyword evidence="2" id="KW-0489">Methyltransferase</keyword>
<dbReference type="SUPFAM" id="SSF53335">
    <property type="entry name" value="S-adenosyl-L-methionine-dependent methyltransferases"/>
    <property type="match status" value="1"/>
</dbReference>
<evidence type="ECO:0000313" key="3">
    <source>
        <dbReference type="Proteomes" id="UP000236725"/>
    </source>
</evidence>
<dbReference type="InterPro" id="IPR006342">
    <property type="entry name" value="FkbM_mtfrase"/>
</dbReference>
<protein>
    <submittedName>
        <fullName evidence="2">Methyltransferase, FkbM family</fullName>
    </submittedName>
</protein>
<evidence type="ECO:0000259" key="1">
    <source>
        <dbReference type="Pfam" id="PF05050"/>
    </source>
</evidence>
<feature type="domain" description="Methyltransferase FkbM" evidence="1">
    <location>
        <begin position="146"/>
        <end position="286"/>
    </location>
</feature>
<dbReference type="Pfam" id="PF05050">
    <property type="entry name" value="Methyltransf_21"/>
    <property type="match status" value="1"/>
</dbReference>
<dbReference type="PANTHER" id="PTHR34203">
    <property type="entry name" value="METHYLTRANSFERASE, FKBM FAMILY PROTEIN"/>
    <property type="match status" value="1"/>
</dbReference>
<gene>
    <name evidence="2" type="ORF">SAMN05444001_11158</name>
</gene>